<dbReference type="InterPro" id="IPR013087">
    <property type="entry name" value="Znf_C2H2_type"/>
</dbReference>
<evidence type="ECO:0000313" key="3">
    <source>
        <dbReference type="Proteomes" id="UP000061135"/>
    </source>
</evidence>
<feature type="domain" description="C2H2-type" evidence="1">
    <location>
        <begin position="27"/>
        <end position="49"/>
    </location>
</feature>
<keyword evidence="3" id="KW-1185">Reference proteome</keyword>
<dbReference type="PATRIC" id="fig|576611.7.peg.922"/>
<dbReference type="RefSeq" id="WP_237150539.1">
    <property type="nucleotide sequence ID" value="NZ_CP007501.1"/>
</dbReference>
<evidence type="ECO:0000313" key="2">
    <source>
        <dbReference type="EMBL" id="AKD25239.1"/>
    </source>
</evidence>
<gene>
    <name evidence="2" type="ORF">CL55_00009060</name>
</gene>
<dbReference type="AlphaFoldDB" id="A0A0E3V0F7"/>
<protein>
    <recommendedName>
        <fullName evidence="1">C2H2-type domain-containing protein</fullName>
    </recommendedName>
</protein>
<dbReference type="HOGENOM" id="CLU_149308_0_1_4"/>
<dbReference type="EMBL" id="CP007501">
    <property type="protein sequence ID" value="AKD25239.1"/>
    <property type="molecule type" value="Genomic_DNA"/>
</dbReference>
<sequence length="116" mass="13597">MTGRIKKKLILSELSNLPGPQPELLICPLCNRVIPKSQRDEHHLIPKSHGGRQTAVLHRICHRQIHAVLTETELARQYNSVEQLKLQTDMADFIKWVRLKPDEFFERVRKSKRLRS</sequence>
<dbReference type="KEGG" id="pdq:CL55_00009060"/>
<dbReference type="STRING" id="1835254.CL55_00009060"/>
<dbReference type="Proteomes" id="UP000061135">
    <property type="component" value="Chromosome"/>
</dbReference>
<dbReference type="InterPro" id="IPR003615">
    <property type="entry name" value="HNH_nuc"/>
</dbReference>
<dbReference type="PANTHER" id="PTHR37827">
    <property type="entry name" value="TUDOR DOMAIN-CONTAINING PROTEIN"/>
    <property type="match status" value="1"/>
</dbReference>
<dbReference type="PROSITE" id="PS00028">
    <property type="entry name" value="ZINC_FINGER_C2H2_1"/>
    <property type="match status" value="1"/>
</dbReference>
<reference evidence="2 3" key="1">
    <citation type="submission" date="2014-03" db="EMBL/GenBank/DDBJ databases">
        <title>Genome of Polynucleobacter strain MWH-MoK4.</title>
        <authorList>
            <person name="Hahn M.W."/>
        </authorList>
    </citation>
    <scope>NUCLEOTIDE SEQUENCE [LARGE SCALE GENOMIC DNA]</scope>
    <source>
        <strain evidence="2 3">MWH-MoK4</strain>
    </source>
</reference>
<name>A0A0E3V0F7_9BURK</name>
<dbReference type="PANTHER" id="PTHR37827:SF1">
    <property type="entry name" value="HNH DOMAIN-CONTAINING PROTEIN"/>
    <property type="match status" value="1"/>
</dbReference>
<proteinExistence type="predicted"/>
<evidence type="ECO:0000259" key="1">
    <source>
        <dbReference type="PROSITE" id="PS00028"/>
    </source>
</evidence>
<organism evidence="2 3">
    <name type="scientific">Polynucleobacter duraquae</name>
    <dbReference type="NCBI Taxonomy" id="1835254"/>
    <lineage>
        <taxon>Bacteria</taxon>
        <taxon>Pseudomonadati</taxon>
        <taxon>Pseudomonadota</taxon>
        <taxon>Betaproteobacteria</taxon>
        <taxon>Burkholderiales</taxon>
        <taxon>Burkholderiaceae</taxon>
        <taxon>Polynucleobacter</taxon>
    </lineage>
</organism>
<accession>A0A0E3V0F7</accession>
<dbReference type="CDD" id="cd00085">
    <property type="entry name" value="HNHc"/>
    <property type="match status" value="1"/>
</dbReference>